<feature type="region of interest" description="Disordered" evidence="1">
    <location>
        <begin position="386"/>
        <end position="406"/>
    </location>
</feature>
<dbReference type="PANTHER" id="PTHR36810">
    <property type="entry name" value="BNACNNG47150D PROTEIN"/>
    <property type="match status" value="1"/>
</dbReference>
<dbReference type="Gramene" id="Kaladp0039s0471.1.v1.1">
    <property type="protein sequence ID" value="Kaladp0039s0471.1.v1.1"/>
    <property type="gene ID" value="Kaladp0039s0471.v1.1"/>
</dbReference>
<proteinExistence type="predicted"/>
<dbReference type="PANTHER" id="PTHR36810:SF1">
    <property type="entry name" value="OS05G0232200 PROTEIN"/>
    <property type="match status" value="1"/>
</dbReference>
<evidence type="ECO:0000256" key="1">
    <source>
        <dbReference type="SAM" id="MobiDB-lite"/>
    </source>
</evidence>
<keyword evidence="2" id="KW-0812">Transmembrane</keyword>
<evidence type="ECO:0000313" key="4">
    <source>
        <dbReference type="Proteomes" id="UP000594263"/>
    </source>
</evidence>
<keyword evidence="2" id="KW-1133">Transmembrane helix</keyword>
<feature type="compositionally biased region" description="Basic and acidic residues" evidence="1">
    <location>
        <begin position="628"/>
        <end position="654"/>
    </location>
</feature>
<feature type="compositionally biased region" description="Polar residues" evidence="1">
    <location>
        <begin position="473"/>
        <end position="494"/>
    </location>
</feature>
<feature type="region of interest" description="Disordered" evidence="1">
    <location>
        <begin position="627"/>
        <end position="669"/>
    </location>
</feature>
<keyword evidence="2" id="KW-0472">Membrane</keyword>
<feature type="compositionally biased region" description="Polar residues" evidence="1">
    <location>
        <begin position="170"/>
        <end position="181"/>
    </location>
</feature>
<evidence type="ECO:0000313" key="3">
    <source>
        <dbReference type="EnsemblPlants" id="Kaladp0039s0471.1.v1.1"/>
    </source>
</evidence>
<dbReference type="Proteomes" id="UP000594263">
    <property type="component" value="Unplaced"/>
</dbReference>
<feature type="region of interest" description="Disordered" evidence="1">
    <location>
        <begin position="506"/>
        <end position="528"/>
    </location>
</feature>
<protein>
    <submittedName>
        <fullName evidence="3">Uncharacterized protein</fullName>
    </submittedName>
</protein>
<dbReference type="AlphaFoldDB" id="A0A7N0TKJ3"/>
<feature type="region of interest" description="Disordered" evidence="1">
    <location>
        <begin position="472"/>
        <end position="494"/>
    </location>
</feature>
<feature type="compositionally biased region" description="Polar residues" evidence="1">
    <location>
        <begin position="656"/>
        <end position="665"/>
    </location>
</feature>
<feature type="compositionally biased region" description="Basic and acidic residues" evidence="1">
    <location>
        <begin position="198"/>
        <end position="208"/>
    </location>
</feature>
<name>A0A7N0TKJ3_KALFE</name>
<keyword evidence="4" id="KW-1185">Reference proteome</keyword>
<evidence type="ECO:0000256" key="2">
    <source>
        <dbReference type="SAM" id="Phobius"/>
    </source>
</evidence>
<feature type="region of interest" description="Disordered" evidence="1">
    <location>
        <begin position="168"/>
        <end position="218"/>
    </location>
</feature>
<reference evidence="3" key="1">
    <citation type="submission" date="2021-01" db="UniProtKB">
        <authorList>
            <consortium name="EnsemblPlants"/>
        </authorList>
    </citation>
    <scope>IDENTIFICATION</scope>
</reference>
<feature type="region of interest" description="Disordered" evidence="1">
    <location>
        <begin position="259"/>
        <end position="283"/>
    </location>
</feature>
<organism evidence="3 4">
    <name type="scientific">Kalanchoe fedtschenkoi</name>
    <name type="common">Lavender scallops</name>
    <name type="synonym">South American air plant</name>
    <dbReference type="NCBI Taxonomy" id="63787"/>
    <lineage>
        <taxon>Eukaryota</taxon>
        <taxon>Viridiplantae</taxon>
        <taxon>Streptophyta</taxon>
        <taxon>Embryophyta</taxon>
        <taxon>Tracheophyta</taxon>
        <taxon>Spermatophyta</taxon>
        <taxon>Magnoliopsida</taxon>
        <taxon>eudicotyledons</taxon>
        <taxon>Gunneridae</taxon>
        <taxon>Pentapetalae</taxon>
        <taxon>Saxifragales</taxon>
        <taxon>Crassulaceae</taxon>
        <taxon>Kalanchoe</taxon>
    </lineage>
</organism>
<accession>A0A7N0TKJ3</accession>
<dbReference type="EnsemblPlants" id="Kaladp0039s0471.1.v1.1">
    <property type="protein sequence ID" value="Kaladp0039s0471.1.v1.1"/>
    <property type="gene ID" value="Kaladp0039s0471.v1.1"/>
</dbReference>
<feature type="region of interest" description="Disordered" evidence="1">
    <location>
        <begin position="295"/>
        <end position="328"/>
    </location>
</feature>
<sequence length="697" mass="76131">MPGTIHVSVLGFSDLPSASSSSVLFKVSMGKREYQTVDKGDFSFPVKSLREKLIVAVLDDVGSNMSQTVFEAIFVVQNGLWDDYFSLEGGGRVHMRLQFVLSDEDRTKIRKMRESALQKTNKQLLVTHPEFAKTVSLDVAAHNNGVSVGISTRHNDGYEAVQASPVGDSVSFSNIQPSVDNNDNKEGDAVSEGQTYPNDKDRGAEEAMPHSTASDGPAIHSAEANARALVEKQKANLLSVDKSLGTLYSELSTSTRKGKLFIPQTDDQDGTPPKEGQLRKTPSSVRKMISAFEGNTTKFLEQDAKPRNKPPPLRSPMNKLGLEYPSPDSVEDEVINTATKKLAEMSSEIVVKPSFVSELRQKVTAKRRQISPDVVEIITIAPGKNLGEAGADESVSGSREEETGESAVDAVDRFVAMPVEIGTEDMASLEDDEKVPTIEIRECIDSEDTELQNIGVQFVEDKMELLAVEKDNLNPTQGDSDTKYQNPPQDQMESLNGETANIISATEAGCDPTNDQTATVDGKSLDDDPTKQLVFDDVHLDLQDSDGKFMKRVCVETLNSEDPQFVKLEKDSTRKPEPTKSLTEWPPTCVPPSSWVFLDEPRLSCIAPSSTQLIHSVAGCNVGTNIHAGEHGMRSSRKPSQEKNREEKKVDEPSRAPSSNDSAGSGNPKGQFAQAIKIAIMVAFGALVFFSRQRNHR</sequence>
<feature type="transmembrane region" description="Helical" evidence="2">
    <location>
        <begin position="672"/>
        <end position="690"/>
    </location>
</feature>